<accession>A0A409Y2A1</accession>
<keyword evidence="2" id="KW-1185">Reference proteome</keyword>
<dbReference type="InParanoid" id="A0A409Y2A1"/>
<comment type="caution">
    <text evidence="1">The sequence shown here is derived from an EMBL/GenBank/DDBJ whole genome shotgun (WGS) entry which is preliminary data.</text>
</comment>
<dbReference type="EMBL" id="NHYE01001287">
    <property type="protein sequence ID" value="PPQ97135.1"/>
    <property type="molecule type" value="Genomic_DNA"/>
</dbReference>
<evidence type="ECO:0000313" key="2">
    <source>
        <dbReference type="Proteomes" id="UP000284706"/>
    </source>
</evidence>
<sequence length="174" mass="18445">MSLLLLRPSPATRWSGAHPIIYHLYPFIPKTNGQDDRVLVVVGRSDRCDKGDGFGISCGWRGEGVLGLKSSEAVMATGSRVLCGCGSVDVVWCCFAIAAVDRTRRLLCLGAAAFITAANPGGGRAHDIGLLTIYASTDLILTSDFIPSNSAGDQGSFLEAGFRVVEVDLKRRGT</sequence>
<name>A0A409Y2A1_9AGAR</name>
<evidence type="ECO:0000313" key="1">
    <source>
        <dbReference type="EMBL" id="PPQ97135.1"/>
    </source>
</evidence>
<reference evidence="1 2" key="1">
    <citation type="journal article" date="2018" name="Evol. Lett.">
        <title>Horizontal gene cluster transfer increased hallucinogenic mushroom diversity.</title>
        <authorList>
            <person name="Reynolds H.T."/>
            <person name="Vijayakumar V."/>
            <person name="Gluck-Thaler E."/>
            <person name="Korotkin H.B."/>
            <person name="Matheny P.B."/>
            <person name="Slot J.C."/>
        </authorList>
    </citation>
    <scope>NUCLEOTIDE SEQUENCE [LARGE SCALE GENOMIC DNA]</scope>
    <source>
        <strain evidence="1 2">SRW20</strain>
    </source>
</reference>
<proteinExistence type="predicted"/>
<dbReference type="AlphaFoldDB" id="A0A409Y2A1"/>
<dbReference type="Proteomes" id="UP000284706">
    <property type="component" value="Unassembled WGS sequence"/>
</dbReference>
<protein>
    <submittedName>
        <fullName evidence="1">Uncharacterized protein</fullName>
    </submittedName>
</protein>
<organism evidence="1 2">
    <name type="scientific">Gymnopilus dilepis</name>
    <dbReference type="NCBI Taxonomy" id="231916"/>
    <lineage>
        <taxon>Eukaryota</taxon>
        <taxon>Fungi</taxon>
        <taxon>Dikarya</taxon>
        <taxon>Basidiomycota</taxon>
        <taxon>Agaricomycotina</taxon>
        <taxon>Agaricomycetes</taxon>
        <taxon>Agaricomycetidae</taxon>
        <taxon>Agaricales</taxon>
        <taxon>Agaricineae</taxon>
        <taxon>Hymenogastraceae</taxon>
        <taxon>Gymnopilus</taxon>
    </lineage>
</organism>
<gene>
    <name evidence="1" type="ORF">CVT26_000621</name>
</gene>